<proteinExistence type="predicted"/>
<organism evidence="1 2">
    <name type="scientific">Catellatospora bangladeshensis</name>
    <dbReference type="NCBI Taxonomy" id="310355"/>
    <lineage>
        <taxon>Bacteria</taxon>
        <taxon>Bacillati</taxon>
        <taxon>Actinomycetota</taxon>
        <taxon>Actinomycetes</taxon>
        <taxon>Micromonosporales</taxon>
        <taxon>Micromonosporaceae</taxon>
        <taxon>Catellatospora</taxon>
    </lineage>
</organism>
<sequence>MLRRALEAGIPARWVTADEAYGKDGKFRLWFQGRRMAYVLAVACNQKIPTEGGSARADALAGLAPVATWKRRSCGERAKCPRLYDWAVATLPDTGTADHGFTRWLLIRRSPRRLVPPLFMGSMPHTQVAISVKTRYHKDPLHRLTANDIVDIDAVSVAYVCEAVFPDKAMRASLQSSKECARSGPSFLDVPRNSPNGWTDFRR</sequence>
<dbReference type="AlphaFoldDB" id="A0A8J3NJ72"/>
<protein>
    <recommendedName>
        <fullName evidence="3">Transposase IS701-like DDE domain-containing protein</fullName>
    </recommendedName>
</protein>
<evidence type="ECO:0008006" key="3">
    <source>
        <dbReference type="Google" id="ProtNLM"/>
    </source>
</evidence>
<dbReference type="Proteomes" id="UP000601223">
    <property type="component" value="Unassembled WGS sequence"/>
</dbReference>
<evidence type="ECO:0000313" key="1">
    <source>
        <dbReference type="EMBL" id="GIF81658.1"/>
    </source>
</evidence>
<gene>
    <name evidence="1" type="ORF">Cba03nite_30070</name>
</gene>
<comment type="caution">
    <text evidence="1">The sequence shown here is derived from an EMBL/GenBank/DDBJ whole genome shotgun (WGS) entry which is preliminary data.</text>
</comment>
<dbReference type="EMBL" id="BONF01000015">
    <property type="protein sequence ID" value="GIF81658.1"/>
    <property type="molecule type" value="Genomic_DNA"/>
</dbReference>
<name>A0A8J3NJ72_9ACTN</name>
<evidence type="ECO:0000313" key="2">
    <source>
        <dbReference type="Proteomes" id="UP000601223"/>
    </source>
</evidence>
<keyword evidence="2" id="KW-1185">Reference proteome</keyword>
<accession>A0A8J3NJ72</accession>
<reference evidence="1 2" key="1">
    <citation type="submission" date="2021-01" db="EMBL/GenBank/DDBJ databases">
        <title>Whole genome shotgun sequence of Catellatospora bangladeshensis NBRC 107357.</title>
        <authorList>
            <person name="Komaki H."/>
            <person name="Tamura T."/>
        </authorList>
    </citation>
    <scope>NUCLEOTIDE SEQUENCE [LARGE SCALE GENOMIC DNA]</scope>
    <source>
        <strain evidence="1 2">NBRC 107357</strain>
    </source>
</reference>